<dbReference type="AlphaFoldDB" id="A0A1H3T861"/>
<dbReference type="InterPro" id="IPR009057">
    <property type="entry name" value="Homeodomain-like_sf"/>
</dbReference>
<evidence type="ECO:0000256" key="3">
    <source>
        <dbReference type="ARBA" id="ARBA00023125"/>
    </source>
</evidence>
<dbReference type="PANTHER" id="PTHR30055:SF234">
    <property type="entry name" value="HTH-TYPE TRANSCRIPTIONAL REGULATOR BETI"/>
    <property type="match status" value="1"/>
</dbReference>
<name>A0A1H3T861_9MICO</name>
<keyword evidence="3 5" id="KW-0238">DNA-binding</keyword>
<dbReference type="SUPFAM" id="SSF48498">
    <property type="entry name" value="Tetracyclin repressor-like, C-terminal domain"/>
    <property type="match status" value="1"/>
</dbReference>
<feature type="domain" description="HTH tetR-type" evidence="6">
    <location>
        <begin position="25"/>
        <end position="85"/>
    </location>
</feature>
<protein>
    <submittedName>
        <fullName evidence="7">Transcriptional regulator, TetR family</fullName>
    </submittedName>
</protein>
<keyword evidence="2" id="KW-0805">Transcription regulation</keyword>
<dbReference type="PRINTS" id="PR00455">
    <property type="entry name" value="HTHTETR"/>
</dbReference>
<dbReference type="Gene3D" id="1.10.357.10">
    <property type="entry name" value="Tetracycline Repressor, domain 2"/>
    <property type="match status" value="1"/>
</dbReference>
<reference evidence="7 8" key="1">
    <citation type="submission" date="2016-10" db="EMBL/GenBank/DDBJ databases">
        <authorList>
            <person name="de Groot N.N."/>
        </authorList>
    </citation>
    <scope>NUCLEOTIDE SEQUENCE [LARGE SCALE GENOMIC DNA]</scope>
    <source>
        <strain evidence="7 8">CGMCC 4.3491</strain>
    </source>
</reference>
<dbReference type="PANTHER" id="PTHR30055">
    <property type="entry name" value="HTH-TYPE TRANSCRIPTIONAL REGULATOR RUTR"/>
    <property type="match status" value="1"/>
</dbReference>
<dbReference type="InterPro" id="IPR036271">
    <property type="entry name" value="Tet_transcr_reg_TetR-rel_C_sf"/>
</dbReference>
<evidence type="ECO:0000256" key="5">
    <source>
        <dbReference type="PROSITE-ProRule" id="PRU00335"/>
    </source>
</evidence>
<dbReference type="SUPFAM" id="SSF46689">
    <property type="entry name" value="Homeodomain-like"/>
    <property type="match status" value="1"/>
</dbReference>
<dbReference type="Pfam" id="PF00440">
    <property type="entry name" value="TetR_N"/>
    <property type="match status" value="1"/>
</dbReference>
<evidence type="ECO:0000256" key="2">
    <source>
        <dbReference type="ARBA" id="ARBA00023015"/>
    </source>
</evidence>
<dbReference type="GO" id="GO:0003700">
    <property type="term" value="F:DNA-binding transcription factor activity"/>
    <property type="evidence" value="ECO:0007669"/>
    <property type="project" value="TreeGrafter"/>
</dbReference>
<evidence type="ECO:0000256" key="1">
    <source>
        <dbReference type="ARBA" id="ARBA00022491"/>
    </source>
</evidence>
<dbReference type="Proteomes" id="UP000198891">
    <property type="component" value="Unassembled WGS sequence"/>
</dbReference>
<evidence type="ECO:0000313" key="8">
    <source>
        <dbReference type="Proteomes" id="UP000198891"/>
    </source>
</evidence>
<dbReference type="InterPro" id="IPR039538">
    <property type="entry name" value="BetI_C"/>
</dbReference>
<dbReference type="STRING" id="381665.SAMN05216554_4010"/>
<evidence type="ECO:0000313" key="7">
    <source>
        <dbReference type="EMBL" id="SDZ45529.1"/>
    </source>
</evidence>
<dbReference type="GO" id="GO:0000976">
    <property type="term" value="F:transcription cis-regulatory region binding"/>
    <property type="evidence" value="ECO:0007669"/>
    <property type="project" value="TreeGrafter"/>
</dbReference>
<keyword evidence="8" id="KW-1185">Reference proteome</keyword>
<sequence>MVVRGRGTPTVPVGARVAKPRPETLEKRQRILEAAMEIFATRGYDNGSLLEIGEQVGISHAGVLHHFGSKDQLLVAMLEYRDDADVAALEGKHLPEGAALFDHLVRTVRVNSERPGVVQLYTVLSADSVTEGHPAQEYFRSRFVGLRAMVVKALHEVVPGIPDARLQLAASTIIALMDGLQTQWLLQPDAVDMSDAVRHGIDAVIAQLREEAAGAAPA</sequence>
<proteinExistence type="predicted"/>
<dbReference type="Pfam" id="PF13977">
    <property type="entry name" value="TetR_C_6"/>
    <property type="match status" value="1"/>
</dbReference>
<dbReference type="PROSITE" id="PS50977">
    <property type="entry name" value="HTH_TETR_2"/>
    <property type="match status" value="1"/>
</dbReference>
<dbReference type="EMBL" id="FNPZ01000004">
    <property type="protein sequence ID" value="SDZ45529.1"/>
    <property type="molecule type" value="Genomic_DNA"/>
</dbReference>
<evidence type="ECO:0000259" key="6">
    <source>
        <dbReference type="PROSITE" id="PS50977"/>
    </source>
</evidence>
<feature type="DNA-binding region" description="H-T-H motif" evidence="5">
    <location>
        <begin position="48"/>
        <end position="67"/>
    </location>
</feature>
<keyword evidence="1" id="KW-0678">Repressor</keyword>
<dbReference type="InterPro" id="IPR050109">
    <property type="entry name" value="HTH-type_TetR-like_transc_reg"/>
</dbReference>
<dbReference type="OrthoDB" id="7505659at2"/>
<gene>
    <name evidence="7" type="ORF">SAMN05216554_4010</name>
</gene>
<keyword evidence="4" id="KW-0804">Transcription</keyword>
<organism evidence="7 8">
    <name type="scientific">Herbiconiux ginsengi</name>
    <dbReference type="NCBI Taxonomy" id="381665"/>
    <lineage>
        <taxon>Bacteria</taxon>
        <taxon>Bacillati</taxon>
        <taxon>Actinomycetota</taxon>
        <taxon>Actinomycetes</taxon>
        <taxon>Micrococcales</taxon>
        <taxon>Microbacteriaceae</taxon>
        <taxon>Herbiconiux</taxon>
    </lineage>
</organism>
<evidence type="ECO:0000256" key="4">
    <source>
        <dbReference type="ARBA" id="ARBA00023163"/>
    </source>
</evidence>
<dbReference type="InterPro" id="IPR001647">
    <property type="entry name" value="HTH_TetR"/>
</dbReference>
<accession>A0A1H3T861</accession>